<sequence length="484" mass="56956">MIQTKRNFFKIKVAIFFGYNGKGYHGSQSQKDQNIKTIEKSLFEGLIDSKLISETHMGELKKAGWGRGARTDKGVHALCNGVNVKLAISEEYLMRGSPLRMDDKNPEEIQKEIQEKNEILLESEQYKKPEENSGEQQNANGNQASEKEIKSQAIEEEAADNDQEIAEEQEEQKEGEKNLEESKKVEDMTEEERQERSRRLQQEAEENRKKKEVSKAHHKQLQEFANERRKHIDIDKIINALNSNLPADIRCVSIKQVSRKFDIRTHCKYRVYEYLMPLFMYQKYDDIIAGTPMTEEFEQKTMQRVSTLADKFKGTHNYHNYTRQMKAKDPRCMRYILDMKTELITNPQNGMKFIRFTLVGQSFVYHQIRKMMGMICMMIQEDYPDNFMDSSFFHNVMRIWLAPAHGLFLNRMRFDSYNKKPEIPEPIEFDKIEEDRLREMRDIIEKAVMNEEDVNAIYKQWIKDVKAGNELAEENESVSGDMDQ</sequence>
<evidence type="ECO:0000256" key="1">
    <source>
        <dbReference type="ARBA" id="ARBA00009375"/>
    </source>
</evidence>
<evidence type="ECO:0000313" key="8">
    <source>
        <dbReference type="Proteomes" id="UP000009168"/>
    </source>
</evidence>
<evidence type="ECO:0000256" key="5">
    <source>
        <dbReference type="SAM" id="MobiDB-lite"/>
    </source>
</evidence>
<evidence type="ECO:0000256" key="3">
    <source>
        <dbReference type="ARBA" id="ARBA00023235"/>
    </source>
</evidence>
<dbReference type="InterPro" id="IPR020097">
    <property type="entry name" value="PsdUridine_synth_TruA_a/b_dom"/>
</dbReference>
<dbReference type="KEGG" id="tet:TTHERM_00011450"/>
<dbReference type="GO" id="GO:0005634">
    <property type="term" value="C:nucleus"/>
    <property type="evidence" value="ECO:0007669"/>
    <property type="project" value="TreeGrafter"/>
</dbReference>
<keyword evidence="8" id="KW-1185">Reference proteome</keyword>
<evidence type="ECO:0000313" key="7">
    <source>
        <dbReference type="EMBL" id="EAR87979.1"/>
    </source>
</evidence>
<dbReference type="PANTHER" id="PTHR11142">
    <property type="entry name" value="PSEUDOURIDYLATE SYNTHASE"/>
    <property type="match status" value="1"/>
</dbReference>
<comment type="similarity">
    <text evidence="1 4">Belongs to the tRNA pseudouridine synthase TruA family.</text>
</comment>
<dbReference type="OMA" id="LILICPY"/>
<comment type="catalytic activity">
    <reaction evidence="4">
        <text>uridine(38/39/40) in tRNA = pseudouridine(38/39/40) in tRNA</text>
        <dbReference type="Rhea" id="RHEA:22376"/>
        <dbReference type="Rhea" id="RHEA-COMP:10085"/>
        <dbReference type="Rhea" id="RHEA-COMP:10087"/>
        <dbReference type="ChEBI" id="CHEBI:65314"/>
        <dbReference type="ChEBI" id="CHEBI:65315"/>
        <dbReference type="EC" id="5.4.99.12"/>
    </reaction>
</comment>
<protein>
    <recommendedName>
        <fullName evidence="4">tRNA pseudouridine synthase</fullName>
        <ecNumber evidence="4">5.4.99.12</ecNumber>
    </recommendedName>
</protein>
<dbReference type="InterPro" id="IPR020095">
    <property type="entry name" value="PsdUridine_synth_TruA_C"/>
</dbReference>
<evidence type="ECO:0000256" key="4">
    <source>
        <dbReference type="RuleBase" id="RU003792"/>
    </source>
</evidence>
<accession>Q22RZ3</accession>
<dbReference type="eggNOG" id="KOG2553">
    <property type="taxonomic scope" value="Eukaryota"/>
</dbReference>
<dbReference type="GO" id="GO:0031119">
    <property type="term" value="P:tRNA pseudouridine synthesis"/>
    <property type="evidence" value="ECO:0007669"/>
    <property type="project" value="TreeGrafter"/>
</dbReference>
<dbReference type="RefSeq" id="XP_001008224.1">
    <property type="nucleotide sequence ID" value="XM_001008224.1"/>
</dbReference>
<organism evidence="7 8">
    <name type="scientific">Tetrahymena thermophila (strain SB210)</name>
    <dbReference type="NCBI Taxonomy" id="312017"/>
    <lineage>
        <taxon>Eukaryota</taxon>
        <taxon>Sar</taxon>
        <taxon>Alveolata</taxon>
        <taxon>Ciliophora</taxon>
        <taxon>Intramacronucleata</taxon>
        <taxon>Oligohymenophorea</taxon>
        <taxon>Hymenostomatida</taxon>
        <taxon>Tetrahymenina</taxon>
        <taxon>Tetrahymenidae</taxon>
        <taxon>Tetrahymena</taxon>
    </lineage>
</organism>
<dbReference type="Gene3D" id="3.30.70.580">
    <property type="entry name" value="Pseudouridine synthase I, catalytic domain, N-terminal subdomain"/>
    <property type="match status" value="1"/>
</dbReference>
<dbReference type="STRING" id="312017.Q22RZ3"/>
<dbReference type="GO" id="GO:0003723">
    <property type="term" value="F:RNA binding"/>
    <property type="evidence" value="ECO:0007669"/>
    <property type="project" value="InterPro"/>
</dbReference>
<evidence type="ECO:0000256" key="2">
    <source>
        <dbReference type="ARBA" id="ARBA00022694"/>
    </source>
</evidence>
<proteinExistence type="inferred from homology"/>
<feature type="compositionally biased region" description="Acidic residues" evidence="5">
    <location>
        <begin position="154"/>
        <end position="171"/>
    </location>
</feature>
<dbReference type="FunCoup" id="Q22RZ3">
    <property type="interactions" value="200"/>
</dbReference>
<dbReference type="SUPFAM" id="SSF55120">
    <property type="entry name" value="Pseudouridine synthase"/>
    <property type="match status" value="2"/>
</dbReference>
<feature type="region of interest" description="Disordered" evidence="5">
    <location>
        <begin position="127"/>
        <end position="220"/>
    </location>
</feature>
<dbReference type="GO" id="GO:1990481">
    <property type="term" value="P:mRNA pseudouridine synthesis"/>
    <property type="evidence" value="ECO:0007669"/>
    <property type="project" value="TreeGrafter"/>
</dbReference>
<dbReference type="EMBL" id="GG662845">
    <property type="protein sequence ID" value="EAR87979.1"/>
    <property type="molecule type" value="Genomic_DNA"/>
</dbReference>
<dbReference type="Pfam" id="PF01416">
    <property type="entry name" value="PseudoU_synth_1"/>
    <property type="match status" value="1"/>
</dbReference>
<dbReference type="InterPro" id="IPR020094">
    <property type="entry name" value="TruA/RsuA/RluB/E/F_N"/>
</dbReference>
<dbReference type="Gene3D" id="3.30.70.660">
    <property type="entry name" value="Pseudouridine synthase I, catalytic domain, C-terminal subdomain"/>
    <property type="match status" value="1"/>
</dbReference>
<dbReference type="InterPro" id="IPR020103">
    <property type="entry name" value="PsdUridine_synth_cat_dom_sf"/>
</dbReference>
<dbReference type="InParanoid" id="Q22RZ3"/>
<feature type="domain" description="Pseudouridine synthase I TruA alpha/beta" evidence="6">
    <location>
        <begin position="309"/>
        <end position="415"/>
    </location>
</feature>
<gene>
    <name evidence="7" type="ORF">TTHERM_00011450</name>
</gene>
<feature type="compositionally biased region" description="Basic and acidic residues" evidence="5">
    <location>
        <begin position="172"/>
        <end position="215"/>
    </location>
</feature>
<dbReference type="AlphaFoldDB" id="Q22RZ3"/>
<dbReference type="EC" id="5.4.99.12" evidence="4"/>
<dbReference type="Proteomes" id="UP000009168">
    <property type="component" value="Unassembled WGS sequence"/>
</dbReference>
<feature type="compositionally biased region" description="Polar residues" evidence="5">
    <location>
        <begin position="134"/>
        <end position="144"/>
    </location>
</feature>
<dbReference type="PANTHER" id="PTHR11142:SF4">
    <property type="entry name" value="PSEUDOURIDYLATE SYNTHASE 1 HOMOLOG"/>
    <property type="match status" value="1"/>
</dbReference>
<dbReference type="GO" id="GO:0160147">
    <property type="term" value="F:tRNA pseudouridine(38-40) synthase activity"/>
    <property type="evidence" value="ECO:0007669"/>
    <property type="project" value="UniProtKB-EC"/>
</dbReference>
<dbReference type="OrthoDB" id="10256309at2759"/>
<evidence type="ECO:0000259" key="6">
    <source>
        <dbReference type="Pfam" id="PF01416"/>
    </source>
</evidence>
<keyword evidence="2 4" id="KW-0819">tRNA processing</keyword>
<dbReference type="GeneID" id="7846029"/>
<dbReference type="HOGENOM" id="CLU_021971_0_0_1"/>
<dbReference type="FunFam" id="3.30.70.660:FF:000002">
    <property type="entry name" value="tRNA pseudouridine synthase"/>
    <property type="match status" value="1"/>
</dbReference>
<keyword evidence="3 4" id="KW-0413">Isomerase</keyword>
<reference evidence="8" key="1">
    <citation type="journal article" date="2006" name="PLoS Biol.">
        <title>Macronuclear genome sequence of the ciliate Tetrahymena thermophila, a model eukaryote.</title>
        <authorList>
            <person name="Eisen J.A."/>
            <person name="Coyne R.S."/>
            <person name="Wu M."/>
            <person name="Wu D."/>
            <person name="Thiagarajan M."/>
            <person name="Wortman J.R."/>
            <person name="Badger J.H."/>
            <person name="Ren Q."/>
            <person name="Amedeo P."/>
            <person name="Jones K.M."/>
            <person name="Tallon L.J."/>
            <person name="Delcher A.L."/>
            <person name="Salzberg S.L."/>
            <person name="Silva J.C."/>
            <person name="Haas B.J."/>
            <person name="Majoros W.H."/>
            <person name="Farzad M."/>
            <person name="Carlton J.M."/>
            <person name="Smith R.K. Jr."/>
            <person name="Garg J."/>
            <person name="Pearlman R.E."/>
            <person name="Karrer K.M."/>
            <person name="Sun L."/>
            <person name="Manning G."/>
            <person name="Elde N.C."/>
            <person name="Turkewitz A.P."/>
            <person name="Asai D.J."/>
            <person name="Wilkes D.E."/>
            <person name="Wang Y."/>
            <person name="Cai H."/>
            <person name="Collins K."/>
            <person name="Stewart B.A."/>
            <person name="Lee S.R."/>
            <person name="Wilamowska K."/>
            <person name="Weinberg Z."/>
            <person name="Ruzzo W.L."/>
            <person name="Wloga D."/>
            <person name="Gaertig J."/>
            <person name="Frankel J."/>
            <person name="Tsao C.-C."/>
            <person name="Gorovsky M.A."/>
            <person name="Keeling P.J."/>
            <person name="Waller R.F."/>
            <person name="Patron N.J."/>
            <person name="Cherry J.M."/>
            <person name="Stover N.A."/>
            <person name="Krieger C.J."/>
            <person name="del Toro C."/>
            <person name="Ryder H.F."/>
            <person name="Williamson S.C."/>
            <person name="Barbeau R.A."/>
            <person name="Hamilton E.P."/>
            <person name="Orias E."/>
        </authorList>
    </citation>
    <scope>NUCLEOTIDE SEQUENCE [LARGE SCALE GENOMIC DNA]</scope>
    <source>
        <strain evidence="8">SB210</strain>
    </source>
</reference>
<dbReference type="InterPro" id="IPR001406">
    <property type="entry name" value="PsdUridine_synth_TruA"/>
</dbReference>
<name>Q22RZ3_TETTS</name>